<feature type="compositionally biased region" description="Acidic residues" evidence="5">
    <location>
        <begin position="301"/>
        <end position="328"/>
    </location>
</feature>
<feature type="domain" description="Autophagy-related protein 13 N-terminal" evidence="6">
    <location>
        <begin position="88"/>
        <end position="192"/>
    </location>
</feature>
<dbReference type="EnsemblMetazoa" id="XM_022810689">
    <property type="protein sequence ID" value="XP_022666424"/>
    <property type="gene ID" value="LOC111252556"/>
</dbReference>
<comment type="similarity">
    <text evidence="2 4">Belongs to the ATG13 family. Metazoan subfamily.</text>
</comment>
<evidence type="ECO:0000259" key="6">
    <source>
        <dbReference type="Pfam" id="PF10033"/>
    </source>
</evidence>
<dbReference type="GO" id="GO:0000423">
    <property type="term" value="P:mitophagy"/>
    <property type="evidence" value="ECO:0007669"/>
    <property type="project" value="TreeGrafter"/>
</dbReference>
<evidence type="ECO:0000256" key="5">
    <source>
        <dbReference type="SAM" id="MobiDB-lite"/>
    </source>
</evidence>
<dbReference type="AlphaFoldDB" id="A0A7M7KGG4"/>
<feature type="region of interest" description="Disordered" evidence="5">
    <location>
        <begin position="224"/>
        <end position="262"/>
    </location>
</feature>
<reference evidence="7" key="1">
    <citation type="submission" date="2021-01" db="UniProtKB">
        <authorList>
            <consortium name="EnsemblMetazoa"/>
        </authorList>
    </citation>
    <scope>IDENTIFICATION</scope>
</reference>
<dbReference type="Gene3D" id="3.30.900.10">
    <property type="entry name" value="HORMA domain"/>
    <property type="match status" value="1"/>
</dbReference>
<dbReference type="InterPro" id="IPR018731">
    <property type="entry name" value="Atg13_N"/>
</dbReference>
<dbReference type="GO" id="GO:0000407">
    <property type="term" value="C:phagophore assembly site"/>
    <property type="evidence" value="ECO:0007669"/>
    <property type="project" value="UniProtKB-SubCell"/>
</dbReference>
<organism evidence="7 8">
    <name type="scientific">Varroa destructor</name>
    <name type="common">Honeybee mite</name>
    <dbReference type="NCBI Taxonomy" id="109461"/>
    <lineage>
        <taxon>Eukaryota</taxon>
        <taxon>Metazoa</taxon>
        <taxon>Ecdysozoa</taxon>
        <taxon>Arthropoda</taxon>
        <taxon>Chelicerata</taxon>
        <taxon>Arachnida</taxon>
        <taxon>Acari</taxon>
        <taxon>Parasitiformes</taxon>
        <taxon>Mesostigmata</taxon>
        <taxon>Gamasina</taxon>
        <taxon>Dermanyssoidea</taxon>
        <taxon>Varroidae</taxon>
        <taxon>Varroa</taxon>
    </lineage>
</organism>
<name>A0A7M7KGG4_VARDE</name>
<evidence type="ECO:0000256" key="2">
    <source>
        <dbReference type="ARBA" id="ARBA00007341"/>
    </source>
</evidence>
<dbReference type="PANTHER" id="PTHR13430:SF4">
    <property type="entry name" value="AUTOPHAGY-RELATED PROTEIN 13"/>
    <property type="match status" value="1"/>
</dbReference>
<evidence type="ECO:0000256" key="3">
    <source>
        <dbReference type="ARBA" id="ARBA00023006"/>
    </source>
</evidence>
<proteinExistence type="inferred from homology"/>
<keyword evidence="3 4" id="KW-0072">Autophagy</keyword>
<keyword evidence="8" id="KW-1185">Reference proteome</keyword>
<accession>A0A7M7KGG4</accession>
<dbReference type="GeneID" id="111252556"/>
<dbReference type="GO" id="GO:0034497">
    <property type="term" value="P:protein localization to phagophore assembly site"/>
    <property type="evidence" value="ECO:0007669"/>
    <property type="project" value="TreeGrafter"/>
</dbReference>
<dbReference type="Proteomes" id="UP000594260">
    <property type="component" value="Unplaced"/>
</dbReference>
<sequence>MKLSDKDRKNLERFVKNFAYKYVQVVVQSRQGEPQKTSCRLPADNGDWFLLNVPDLLDITEEARRVLGDAPHKSLSGSPLCVELSLRTPEGESMVLEIWELALLPETESPKSVYDSYNRMIILLKSLLAITRVVPAFRLAQNQNVDTFILHYQLYMGPMQEETCGENSGLVTIGQVGTSLGTLSLSVRYRTKLIVTNKEKQSNEMPMLKSNYFDQLGMEQGQFEGKAAGKSAPGARRSLKNPSERPTSLGGVPCSPASAGRQKELNECSPYGAFASEPREVKDHDLPEDLCDMFSTLLLEPDETGPIEEEEEKVVALSDEEQFEDAEDPWGQGSPNSKNNKENFVYVDLDKWIPIVLEFF</sequence>
<dbReference type="Pfam" id="PF10033">
    <property type="entry name" value="ATG13"/>
    <property type="match status" value="1"/>
</dbReference>
<protein>
    <recommendedName>
        <fullName evidence="4">Autophagy-related protein 13</fullName>
    </recommendedName>
</protein>
<evidence type="ECO:0000313" key="7">
    <source>
        <dbReference type="EnsemblMetazoa" id="XP_022666424"/>
    </source>
</evidence>
<dbReference type="InterPro" id="IPR036570">
    <property type="entry name" value="HORMA_dom_sf"/>
</dbReference>
<dbReference type="RefSeq" id="XP_022666424.1">
    <property type="nucleotide sequence ID" value="XM_022810689.1"/>
</dbReference>
<comment type="subcellular location">
    <subcellularLocation>
        <location evidence="1">Preautophagosomal structure</location>
    </subcellularLocation>
</comment>
<evidence type="ECO:0000256" key="4">
    <source>
        <dbReference type="RuleBase" id="RU361214"/>
    </source>
</evidence>
<dbReference type="PANTHER" id="PTHR13430">
    <property type="match status" value="1"/>
</dbReference>
<dbReference type="GO" id="GO:0034727">
    <property type="term" value="P:piecemeal microautophagy of the nucleus"/>
    <property type="evidence" value="ECO:0007669"/>
    <property type="project" value="TreeGrafter"/>
</dbReference>
<dbReference type="InterPro" id="IPR040182">
    <property type="entry name" value="ATG13"/>
</dbReference>
<dbReference type="GO" id="GO:1990316">
    <property type="term" value="C:Atg1/ULK1 kinase complex"/>
    <property type="evidence" value="ECO:0007669"/>
    <property type="project" value="InterPro"/>
</dbReference>
<evidence type="ECO:0000256" key="1">
    <source>
        <dbReference type="ARBA" id="ARBA00004329"/>
    </source>
</evidence>
<evidence type="ECO:0000313" key="8">
    <source>
        <dbReference type="Proteomes" id="UP000594260"/>
    </source>
</evidence>
<feature type="region of interest" description="Disordered" evidence="5">
    <location>
        <begin position="301"/>
        <end position="339"/>
    </location>
</feature>
<dbReference type="GO" id="GO:0005829">
    <property type="term" value="C:cytosol"/>
    <property type="evidence" value="ECO:0007669"/>
    <property type="project" value="TreeGrafter"/>
</dbReference>